<feature type="region of interest" description="Disordered" evidence="1">
    <location>
        <begin position="56"/>
        <end position="129"/>
    </location>
</feature>
<comment type="caution">
    <text evidence="2">The sequence shown here is derived from an EMBL/GenBank/DDBJ whole genome shotgun (WGS) entry which is preliminary data.</text>
</comment>
<keyword evidence="3" id="KW-1185">Reference proteome</keyword>
<sequence>MGSGGIWVGFGGDQTGGIRWDQTGGMQIGSWLDQMGRIRVGTDRIRVGIRAGIRWDQAASGQGSGQDQTGCTRDQMGLGQGSDGIRAGTRAGSDGIRAGIRTESDGIRAGSDGIGRGRAGRSRRAEGAT</sequence>
<dbReference type="AlphaFoldDB" id="A0A8K1GUJ9"/>
<gene>
    <name evidence="2" type="ORF">HGM15179_003517</name>
</gene>
<feature type="compositionally biased region" description="Low complexity" evidence="1">
    <location>
        <begin position="56"/>
        <end position="70"/>
    </location>
</feature>
<dbReference type="Proteomes" id="UP000796761">
    <property type="component" value="Unassembled WGS sequence"/>
</dbReference>
<protein>
    <submittedName>
        <fullName evidence="2">Uncharacterized protein</fullName>
    </submittedName>
</protein>
<evidence type="ECO:0000313" key="2">
    <source>
        <dbReference type="EMBL" id="TRZ23620.1"/>
    </source>
</evidence>
<reference evidence="2" key="1">
    <citation type="submission" date="2019-04" db="EMBL/GenBank/DDBJ databases">
        <title>Genome assembly of Zosterops borbonicus 15179.</title>
        <authorList>
            <person name="Leroy T."/>
            <person name="Anselmetti Y."/>
            <person name="Tilak M.-K."/>
            <person name="Nabholz B."/>
        </authorList>
    </citation>
    <scope>NUCLEOTIDE SEQUENCE</scope>
    <source>
        <strain evidence="2">HGM_15179</strain>
        <tissue evidence="2">Muscle</tissue>
    </source>
</reference>
<accession>A0A8K1GUJ9</accession>
<proteinExistence type="predicted"/>
<organism evidence="2 3">
    <name type="scientific">Zosterops borbonicus</name>
    <dbReference type="NCBI Taxonomy" id="364589"/>
    <lineage>
        <taxon>Eukaryota</taxon>
        <taxon>Metazoa</taxon>
        <taxon>Chordata</taxon>
        <taxon>Craniata</taxon>
        <taxon>Vertebrata</taxon>
        <taxon>Euteleostomi</taxon>
        <taxon>Archelosauria</taxon>
        <taxon>Archosauria</taxon>
        <taxon>Dinosauria</taxon>
        <taxon>Saurischia</taxon>
        <taxon>Theropoda</taxon>
        <taxon>Coelurosauria</taxon>
        <taxon>Aves</taxon>
        <taxon>Neognathae</taxon>
        <taxon>Neoaves</taxon>
        <taxon>Telluraves</taxon>
        <taxon>Australaves</taxon>
        <taxon>Passeriformes</taxon>
        <taxon>Sylvioidea</taxon>
        <taxon>Zosteropidae</taxon>
        <taxon>Zosterops</taxon>
    </lineage>
</organism>
<name>A0A8K1GUJ9_9PASS</name>
<evidence type="ECO:0000256" key="1">
    <source>
        <dbReference type="SAM" id="MobiDB-lite"/>
    </source>
</evidence>
<dbReference type="EMBL" id="SWJQ01000069">
    <property type="protein sequence ID" value="TRZ23620.1"/>
    <property type="molecule type" value="Genomic_DNA"/>
</dbReference>
<evidence type="ECO:0000313" key="3">
    <source>
        <dbReference type="Proteomes" id="UP000796761"/>
    </source>
</evidence>